<evidence type="ECO:0000313" key="1">
    <source>
        <dbReference type="EMBL" id="GIN22534.1"/>
    </source>
</evidence>
<dbReference type="EMBL" id="BOQT01000018">
    <property type="protein sequence ID" value="GIN22534.1"/>
    <property type="molecule type" value="Genomic_DNA"/>
</dbReference>
<keyword evidence="2" id="KW-1185">Reference proteome</keyword>
<protein>
    <submittedName>
        <fullName evidence="1">Uncharacterized protein</fullName>
    </submittedName>
</protein>
<comment type="caution">
    <text evidence="1">The sequence shown here is derived from an EMBL/GenBank/DDBJ whole genome shotgun (WGS) entry which is preliminary data.</text>
</comment>
<organism evidence="1 2">
    <name type="scientific">Siminovitchia fordii</name>
    <dbReference type="NCBI Taxonomy" id="254759"/>
    <lineage>
        <taxon>Bacteria</taxon>
        <taxon>Bacillati</taxon>
        <taxon>Bacillota</taxon>
        <taxon>Bacilli</taxon>
        <taxon>Bacillales</taxon>
        <taxon>Bacillaceae</taxon>
        <taxon>Siminovitchia</taxon>
    </lineage>
</organism>
<name>A0ABQ4K9X9_9BACI</name>
<dbReference type="Proteomes" id="UP000680279">
    <property type="component" value="Unassembled WGS sequence"/>
</dbReference>
<proteinExistence type="predicted"/>
<accession>A0ABQ4K9X9</accession>
<gene>
    <name evidence="1" type="ORF">J1TS3_36680</name>
</gene>
<reference evidence="1 2" key="1">
    <citation type="submission" date="2021-03" db="EMBL/GenBank/DDBJ databases">
        <title>Antimicrobial resistance genes in bacteria isolated from Japanese honey, and their potential for conferring macrolide and lincosamide resistance in the American foulbrood pathogen Paenibacillus larvae.</title>
        <authorList>
            <person name="Okamoto M."/>
            <person name="Kumagai M."/>
            <person name="Kanamori H."/>
            <person name="Takamatsu D."/>
        </authorList>
    </citation>
    <scope>NUCLEOTIDE SEQUENCE [LARGE SCALE GENOMIC DNA]</scope>
    <source>
        <strain evidence="1 2">J1TS3</strain>
    </source>
</reference>
<dbReference type="RefSeq" id="WP_283247194.1">
    <property type="nucleotide sequence ID" value="NZ_BOQT01000018.1"/>
</dbReference>
<sequence length="40" mass="4666">MDIFSKAVELQQDLLAARLKIQRLYIDKIDAQLEAFDKSK</sequence>
<evidence type="ECO:0000313" key="2">
    <source>
        <dbReference type="Proteomes" id="UP000680279"/>
    </source>
</evidence>